<comment type="caution">
    <text evidence="9">Lacks conserved residue(s) required for the propagation of feature annotation.</text>
</comment>
<dbReference type="InterPro" id="IPR005940">
    <property type="entry name" value="Anthranilate_Pribosyl_Tfrase"/>
</dbReference>
<feature type="binding site" evidence="9">
    <location>
        <position position="234"/>
    </location>
    <ligand>
        <name>Mg(2+)</name>
        <dbReference type="ChEBI" id="CHEBI:18420"/>
        <label>2</label>
    </ligand>
</feature>
<dbReference type="Pfam" id="PF00591">
    <property type="entry name" value="Glycos_transf_3"/>
    <property type="match status" value="1"/>
</dbReference>
<dbReference type="PANTHER" id="PTHR43285:SF2">
    <property type="entry name" value="ANTHRANILATE PHOSPHORIBOSYLTRANSFERASE"/>
    <property type="match status" value="1"/>
</dbReference>
<comment type="caution">
    <text evidence="12">The sequence shown here is derived from an EMBL/GenBank/DDBJ whole genome shotgun (WGS) entry which is preliminary data.</text>
</comment>
<gene>
    <name evidence="9 12" type="primary">trpD</name>
    <name evidence="12" type="ORF">rosag_38600</name>
</gene>
<evidence type="ECO:0000259" key="11">
    <source>
        <dbReference type="Pfam" id="PF02885"/>
    </source>
</evidence>
<evidence type="ECO:0000256" key="4">
    <source>
        <dbReference type="ARBA" id="ARBA00022679"/>
    </source>
</evidence>
<keyword evidence="6 9" id="KW-0057">Aromatic amino acid biosynthesis</keyword>
<comment type="function">
    <text evidence="9">Catalyzes the transfer of the phosphoribosyl group of 5-phosphorylribose-1-pyrophosphate (PRPP) to anthranilate to yield N-(5'-phosphoribosyl)-anthranilate (PRA).</text>
</comment>
<evidence type="ECO:0000313" key="12">
    <source>
        <dbReference type="EMBL" id="GLC27347.1"/>
    </source>
</evidence>
<feature type="domain" description="Glycosyl transferase family 3" evidence="10">
    <location>
        <begin position="82"/>
        <end position="336"/>
    </location>
</feature>
<evidence type="ECO:0000313" key="13">
    <source>
        <dbReference type="Proteomes" id="UP001161325"/>
    </source>
</evidence>
<keyword evidence="13" id="KW-1185">Reference proteome</keyword>
<keyword evidence="4 9" id="KW-0808">Transferase</keyword>
<keyword evidence="3 9" id="KW-0328">Glycosyltransferase</keyword>
<evidence type="ECO:0000259" key="10">
    <source>
        <dbReference type="Pfam" id="PF00591"/>
    </source>
</evidence>
<dbReference type="Pfam" id="PF02885">
    <property type="entry name" value="Glycos_trans_3N"/>
    <property type="match status" value="1"/>
</dbReference>
<dbReference type="SUPFAM" id="SSF47648">
    <property type="entry name" value="Nucleoside phosphorylase/phosphoribosyltransferase N-terminal domain"/>
    <property type="match status" value="1"/>
</dbReference>
<feature type="binding site" evidence="9">
    <location>
        <position position="96"/>
    </location>
    <ligand>
        <name>5-phospho-alpha-D-ribose 1-diphosphate</name>
        <dbReference type="ChEBI" id="CHEBI:58017"/>
    </ligand>
</feature>
<evidence type="ECO:0000256" key="3">
    <source>
        <dbReference type="ARBA" id="ARBA00022676"/>
    </source>
</evidence>
<feature type="binding site" evidence="9">
    <location>
        <position position="100"/>
    </location>
    <ligand>
        <name>Mg(2+)</name>
        <dbReference type="ChEBI" id="CHEBI:18420"/>
        <label>1</label>
    </ligand>
</feature>
<dbReference type="RefSeq" id="WP_284351788.1">
    <property type="nucleotide sequence ID" value="NZ_BRXS01000006.1"/>
</dbReference>
<comment type="pathway">
    <text evidence="1 9">Amino-acid biosynthesis; L-tryptophan biosynthesis; L-tryptophan from chorismate: step 2/5.</text>
</comment>
<comment type="catalytic activity">
    <reaction evidence="7 9">
        <text>N-(5-phospho-beta-D-ribosyl)anthranilate + diphosphate = 5-phospho-alpha-D-ribose 1-diphosphate + anthranilate</text>
        <dbReference type="Rhea" id="RHEA:11768"/>
        <dbReference type="ChEBI" id="CHEBI:16567"/>
        <dbReference type="ChEBI" id="CHEBI:18277"/>
        <dbReference type="ChEBI" id="CHEBI:33019"/>
        <dbReference type="ChEBI" id="CHEBI:58017"/>
        <dbReference type="EC" id="2.4.2.18"/>
    </reaction>
</comment>
<proteinExistence type="inferred from homology"/>
<dbReference type="InterPro" id="IPR017459">
    <property type="entry name" value="Glycosyl_Trfase_fam3_N_dom"/>
</dbReference>
<evidence type="ECO:0000256" key="1">
    <source>
        <dbReference type="ARBA" id="ARBA00004907"/>
    </source>
</evidence>
<dbReference type="HAMAP" id="MF_00211">
    <property type="entry name" value="TrpD"/>
    <property type="match status" value="1"/>
</dbReference>
<sequence>MNAPTPDALRTALRTLSAGERLSPDAVTEAFDVVMRGEATAAQIAGLLMGLRVQGETSDVVAAVARSLRTAMLHLPAERPDELVDTCGTGGGAVSTFNISTAAALLAAGAGARVAKHGNRSFTSRSGSADVLEALGVPIDRPVDTMRRSLDEAGLVFMFAPLMHPAMRHVGPVRRELAVPTVMNIVGPLANPASAGRQVVGVAEAHRVPLIAGALAALGSVHALVVHGEPGMDEVSPIGPTRVLEIRRGANGGETVGEWTIDPAAYGFRDVDARDLAGGSPEENAAVIEAVLAGGGPRGARAAVVLNAAAALYVAGLASDYADGVARATAALDGGAGRATLAALRRVYRD</sequence>
<comment type="similarity">
    <text evidence="8">In the C-terminal section; belongs to the anthranilate phosphoribosyltransferase family.</text>
</comment>
<feature type="binding site" evidence="9">
    <location>
        <position position="233"/>
    </location>
    <ligand>
        <name>Mg(2+)</name>
        <dbReference type="ChEBI" id="CHEBI:18420"/>
        <label>2</label>
    </ligand>
</feature>
<dbReference type="GO" id="GO:0000162">
    <property type="term" value="P:L-tryptophan biosynthetic process"/>
    <property type="evidence" value="ECO:0007669"/>
    <property type="project" value="UniProtKB-UniRule"/>
</dbReference>
<dbReference type="Proteomes" id="UP001161325">
    <property type="component" value="Unassembled WGS sequence"/>
</dbReference>
<dbReference type="AlphaFoldDB" id="A0AA37QBP7"/>
<feature type="binding site" evidence="9">
    <location>
        <position position="234"/>
    </location>
    <ligand>
        <name>Mg(2+)</name>
        <dbReference type="ChEBI" id="CHEBI:18420"/>
        <label>1</label>
    </ligand>
</feature>
<dbReference type="InterPro" id="IPR036320">
    <property type="entry name" value="Glycosyl_Trfase_fam3_N_dom_sf"/>
</dbReference>
<name>A0AA37QBP7_9BACT</name>
<feature type="binding site" evidence="9">
    <location>
        <position position="88"/>
    </location>
    <ligand>
        <name>anthranilate</name>
        <dbReference type="ChEBI" id="CHEBI:16567"/>
        <label>1</label>
    </ligand>
</feature>
<accession>A0AA37QBP7</accession>
<comment type="similarity">
    <text evidence="9">Belongs to the anthranilate phosphoribosyltransferase family.</text>
</comment>
<keyword evidence="9" id="KW-0479">Metal-binding</keyword>
<evidence type="ECO:0000256" key="7">
    <source>
        <dbReference type="ARBA" id="ARBA00052328"/>
    </source>
</evidence>
<evidence type="ECO:0000256" key="8">
    <source>
        <dbReference type="ARBA" id="ARBA00061188"/>
    </source>
</evidence>
<reference evidence="12" key="1">
    <citation type="submission" date="2022-08" db="EMBL/GenBank/DDBJ databases">
        <title>Draft genome sequencing of Roseisolibacter agri AW1220.</title>
        <authorList>
            <person name="Tobiishi Y."/>
            <person name="Tonouchi A."/>
        </authorList>
    </citation>
    <scope>NUCLEOTIDE SEQUENCE</scope>
    <source>
        <strain evidence="12">AW1220</strain>
    </source>
</reference>
<feature type="binding site" evidence="9">
    <location>
        <position position="119"/>
    </location>
    <ligand>
        <name>anthranilate</name>
        <dbReference type="ChEBI" id="CHEBI:16567"/>
        <label>1</label>
    </ligand>
</feature>
<dbReference type="GO" id="GO:0004048">
    <property type="term" value="F:anthranilate phosphoribosyltransferase activity"/>
    <property type="evidence" value="ECO:0007669"/>
    <property type="project" value="UniProtKB-UniRule"/>
</dbReference>
<comment type="subunit">
    <text evidence="9">Homodimer.</text>
</comment>
<feature type="binding site" evidence="9">
    <location>
        <position position="174"/>
    </location>
    <ligand>
        <name>anthranilate</name>
        <dbReference type="ChEBI" id="CHEBI:16567"/>
        <label>2</label>
    </ligand>
</feature>
<dbReference type="NCBIfam" id="TIGR01245">
    <property type="entry name" value="trpD"/>
    <property type="match status" value="1"/>
</dbReference>
<feature type="binding site" evidence="9">
    <location>
        <begin position="116"/>
        <end position="124"/>
    </location>
    <ligand>
        <name>5-phospho-alpha-D-ribose 1-diphosphate</name>
        <dbReference type="ChEBI" id="CHEBI:58017"/>
    </ligand>
</feature>
<evidence type="ECO:0000256" key="5">
    <source>
        <dbReference type="ARBA" id="ARBA00022822"/>
    </source>
</evidence>
<dbReference type="GO" id="GO:0000287">
    <property type="term" value="F:magnesium ion binding"/>
    <property type="evidence" value="ECO:0007669"/>
    <property type="project" value="UniProtKB-UniRule"/>
</dbReference>
<comment type="cofactor">
    <cofactor evidence="9">
        <name>Mg(2+)</name>
        <dbReference type="ChEBI" id="CHEBI:18420"/>
    </cofactor>
    <text evidence="9">Binds 2 magnesium ions per monomer.</text>
</comment>
<feature type="binding site" evidence="9">
    <location>
        <begin position="98"/>
        <end position="101"/>
    </location>
    <ligand>
        <name>5-phospho-alpha-D-ribose 1-diphosphate</name>
        <dbReference type="ChEBI" id="CHEBI:58017"/>
    </ligand>
</feature>
<dbReference type="EMBL" id="BRXS01000006">
    <property type="protein sequence ID" value="GLC27347.1"/>
    <property type="molecule type" value="Genomic_DNA"/>
</dbReference>
<evidence type="ECO:0000256" key="2">
    <source>
        <dbReference type="ARBA" id="ARBA00022605"/>
    </source>
</evidence>
<dbReference type="InterPro" id="IPR035902">
    <property type="entry name" value="Nuc_phospho_transferase"/>
</dbReference>
<keyword evidence="9" id="KW-0460">Magnesium</keyword>
<keyword evidence="5 9" id="KW-0822">Tryptophan biosynthesis</keyword>
<protein>
    <recommendedName>
        <fullName evidence="9">Anthranilate phosphoribosyltransferase</fullName>
        <ecNumber evidence="9">2.4.2.18</ecNumber>
    </recommendedName>
</protein>
<dbReference type="PANTHER" id="PTHR43285">
    <property type="entry name" value="ANTHRANILATE PHOSPHORIBOSYLTRANSFERASE"/>
    <property type="match status" value="1"/>
</dbReference>
<dbReference type="InterPro" id="IPR000312">
    <property type="entry name" value="Glycosyl_Trfase_fam3"/>
</dbReference>
<feature type="domain" description="Glycosyl transferase family 3 N-terminal" evidence="11">
    <location>
        <begin position="11"/>
        <end position="71"/>
    </location>
</feature>
<keyword evidence="2 9" id="KW-0028">Amino-acid biosynthesis</keyword>
<evidence type="ECO:0000256" key="9">
    <source>
        <dbReference type="HAMAP-Rule" id="MF_00211"/>
    </source>
</evidence>
<evidence type="ECO:0000256" key="6">
    <source>
        <dbReference type="ARBA" id="ARBA00023141"/>
    </source>
</evidence>
<dbReference type="FunFam" id="3.40.1030.10:FF:000002">
    <property type="entry name" value="Anthranilate phosphoribosyltransferase"/>
    <property type="match status" value="1"/>
</dbReference>
<dbReference type="Gene3D" id="3.40.1030.10">
    <property type="entry name" value="Nucleoside phosphorylase/phosphoribosyltransferase catalytic domain"/>
    <property type="match status" value="1"/>
</dbReference>
<feature type="binding site" evidence="9">
    <location>
        <position position="88"/>
    </location>
    <ligand>
        <name>5-phospho-alpha-D-ribose 1-diphosphate</name>
        <dbReference type="ChEBI" id="CHEBI:58017"/>
    </ligand>
</feature>
<organism evidence="12 13">
    <name type="scientific">Roseisolibacter agri</name>
    <dbReference type="NCBI Taxonomy" id="2014610"/>
    <lineage>
        <taxon>Bacteria</taxon>
        <taxon>Pseudomonadati</taxon>
        <taxon>Gemmatimonadota</taxon>
        <taxon>Gemmatimonadia</taxon>
        <taxon>Gemmatimonadales</taxon>
        <taxon>Gemmatimonadaceae</taxon>
        <taxon>Roseisolibacter</taxon>
    </lineage>
</organism>
<dbReference type="SUPFAM" id="SSF52418">
    <property type="entry name" value="Nucleoside phosphorylase/phosphoribosyltransferase catalytic domain"/>
    <property type="match status" value="1"/>
</dbReference>
<dbReference type="GO" id="GO:0005829">
    <property type="term" value="C:cytosol"/>
    <property type="evidence" value="ECO:0007669"/>
    <property type="project" value="TreeGrafter"/>
</dbReference>
<feature type="binding site" evidence="9">
    <location>
        <position position="128"/>
    </location>
    <ligand>
        <name>5-phospho-alpha-D-ribose 1-diphosphate</name>
        <dbReference type="ChEBI" id="CHEBI:58017"/>
    </ligand>
</feature>
<dbReference type="Gene3D" id="1.20.970.10">
    <property type="entry name" value="Transferase, Pyrimidine Nucleoside Phosphorylase, Chain C"/>
    <property type="match status" value="1"/>
</dbReference>
<dbReference type="EC" id="2.4.2.18" evidence="9"/>